<dbReference type="GeneID" id="32878611"/>
<reference evidence="1 2" key="1">
    <citation type="journal article" date="2017" name="Viruses">
        <title>Differentiation and structure in Sulfolobus islandicus rod-shaped virus populations.</title>
        <authorList>
            <person name="Bautista M.A."/>
            <person name="Black J.A."/>
            <person name="Youngblut N.D."/>
            <person name="Whitaker R.J."/>
        </authorList>
    </citation>
    <scope>NUCLEOTIDE SEQUENCE [LARGE SCALE GENOMIC DNA]</scope>
</reference>
<sequence>MSLNEVKQKVIQIAHEFVQKYGEEALQLSYDELISYLTSFFNYEEWLIFKHNEIEMLRLFLKTVKEDLSKS</sequence>
<dbReference type="EMBL" id="KY744229">
    <property type="protein sequence ID" value="ARQ96442.1"/>
    <property type="molecule type" value="Genomic_DNA"/>
</dbReference>
<accession>A0A1X9SJP0</accession>
<dbReference type="Proteomes" id="UP000201526">
    <property type="component" value="Segment"/>
</dbReference>
<proteinExistence type="predicted"/>
<protein>
    <submittedName>
        <fullName evidence="1">Uncharacterized protein</fullName>
    </submittedName>
</protein>
<dbReference type="OrthoDB" id="28311at10239"/>
<evidence type="ECO:0000313" key="1">
    <source>
        <dbReference type="EMBL" id="ARQ96442.1"/>
    </source>
</evidence>
<keyword evidence="2" id="KW-1185">Reference proteome</keyword>
<name>A0A1X9SJP0_9VIRU</name>
<dbReference type="KEGG" id="vg:32878611"/>
<dbReference type="RefSeq" id="YP_009362709.1">
    <property type="nucleotide sequence ID" value="NC_034623.1"/>
</dbReference>
<organism evidence="1 2">
    <name type="scientific">Sulfolobus islandicus rod-shaped virus 8</name>
    <dbReference type="NCBI Taxonomy" id="1983551"/>
    <lineage>
        <taxon>Viruses</taxon>
        <taxon>Adnaviria</taxon>
        <taxon>Zilligvirae</taxon>
        <taxon>Taleaviricota</taxon>
        <taxon>Tokiviricetes</taxon>
        <taxon>Ligamenvirales</taxon>
        <taxon>Rudiviridae</taxon>
        <taxon>Usarudivirus</taxon>
        <taxon>Usarudivirus caloris</taxon>
        <taxon>Usarudivirus SIRV8</taxon>
    </lineage>
</organism>
<evidence type="ECO:0000313" key="2">
    <source>
        <dbReference type="Proteomes" id="UP000201526"/>
    </source>
</evidence>